<dbReference type="AlphaFoldDB" id="A0A5M3X656"/>
<dbReference type="EMBL" id="BLAF01000004">
    <property type="protein sequence ID" value="GES17155.1"/>
    <property type="molecule type" value="Genomic_DNA"/>
</dbReference>
<accession>A0A5M3X656</accession>
<dbReference type="Proteomes" id="UP000377595">
    <property type="component" value="Unassembled WGS sequence"/>
</dbReference>
<reference evidence="1 2" key="1">
    <citation type="submission" date="2019-10" db="EMBL/GenBank/DDBJ databases">
        <title>Whole genome shotgun sequence of Acrocarpospora pleiomorpha NBRC 16267.</title>
        <authorList>
            <person name="Ichikawa N."/>
            <person name="Kimura A."/>
            <person name="Kitahashi Y."/>
            <person name="Komaki H."/>
            <person name="Oguchi A."/>
        </authorList>
    </citation>
    <scope>NUCLEOTIDE SEQUENCE [LARGE SCALE GENOMIC DNA]</scope>
    <source>
        <strain evidence="1 2">NBRC 16267</strain>
    </source>
</reference>
<organism evidence="1 2">
    <name type="scientific">Acrocarpospora pleiomorpha</name>
    <dbReference type="NCBI Taxonomy" id="90975"/>
    <lineage>
        <taxon>Bacteria</taxon>
        <taxon>Bacillati</taxon>
        <taxon>Actinomycetota</taxon>
        <taxon>Actinomycetes</taxon>
        <taxon>Streptosporangiales</taxon>
        <taxon>Streptosporangiaceae</taxon>
        <taxon>Acrocarpospora</taxon>
    </lineage>
</organism>
<sequence length="67" mass="7009">MTEHLGPAIRDVGRKFAGLRARLRGRVNGVVDVISELAWATGLTEIVRPVGFSVQYAGGKTGSTAAA</sequence>
<evidence type="ECO:0000313" key="1">
    <source>
        <dbReference type="EMBL" id="GES17155.1"/>
    </source>
</evidence>
<comment type="caution">
    <text evidence="1">The sequence shown here is derived from an EMBL/GenBank/DDBJ whole genome shotgun (WGS) entry which is preliminary data.</text>
</comment>
<evidence type="ECO:0000313" key="2">
    <source>
        <dbReference type="Proteomes" id="UP000377595"/>
    </source>
</evidence>
<gene>
    <name evidence="1" type="ORF">Aple_000500</name>
</gene>
<protein>
    <submittedName>
        <fullName evidence="1">Uncharacterized protein</fullName>
    </submittedName>
</protein>
<proteinExistence type="predicted"/>
<name>A0A5M3X656_9ACTN</name>
<keyword evidence="2" id="KW-1185">Reference proteome</keyword>